<dbReference type="Pfam" id="PF11959">
    <property type="entry name" value="DUF3473"/>
    <property type="match status" value="1"/>
</dbReference>
<dbReference type="GO" id="GO:0016810">
    <property type="term" value="F:hydrolase activity, acting on carbon-nitrogen (but not peptide) bonds"/>
    <property type="evidence" value="ECO:0007669"/>
    <property type="project" value="InterPro"/>
</dbReference>
<accession>A0A256II13</accession>
<dbReference type="SUPFAM" id="SSF88713">
    <property type="entry name" value="Glycoside hydrolase/deacetylase"/>
    <property type="match status" value="1"/>
</dbReference>
<protein>
    <recommendedName>
        <fullName evidence="1">NodB homology domain-containing protein</fullName>
    </recommendedName>
</protein>
<dbReference type="PANTHER" id="PTHR47561">
    <property type="entry name" value="POLYSACCHARIDE DEACETYLASE FAMILY PROTEIN (AFU_ORTHOLOGUE AFUA_6G05030)"/>
    <property type="match status" value="1"/>
</dbReference>
<proteinExistence type="predicted"/>
<reference evidence="2 3" key="1">
    <citation type="journal article" date="2014" name="Front. Microbiol.">
        <title>Population and genomic analysis of the genus Halorubrum.</title>
        <authorList>
            <person name="Fullmer M.S."/>
            <person name="Soucy S.M."/>
            <person name="Swithers K.S."/>
            <person name="Makkay A.M."/>
            <person name="Wheeler R."/>
            <person name="Ventosa A."/>
            <person name="Gogarten J.P."/>
            <person name="Papke R.T."/>
        </authorList>
    </citation>
    <scope>NUCLEOTIDE SEQUENCE [LARGE SCALE GENOMIC DNA]</scope>
    <source>
        <strain evidence="2 3">Cb34</strain>
    </source>
</reference>
<dbReference type="OrthoDB" id="10436at2157"/>
<dbReference type="InterPro" id="IPR022560">
    <property type="entry name" value="DUF3473"/>
</dbReference>
<dbReference type="RefSeq" id="WP_094532878.1">
    <property type="nucleotide sequence ID" value="NZ_NHPJ01000097.1"/>
</dbReference>
<dbReference type="Proteomes" id="UP000216308">
    <property type="component" value="Unassembled WGS sequence"/>
</dbReference>
<comment type="caution">
    <text evidence="2">The sequence shown here is derived from an EMBL/GenBank/DDBJ whole genome shotgun (WGS) entry which is preliminary data.</text>
</comment>
<dbReference type="GO" id="GO:0005975">
    <property type="term" value="P:carbohydrate metabolic process"/>
    <property type="evidence" value="ECO:0007669"/>
    <property type="project" value="InterPro"/>
</dbReference>
<dbReference type="PANTHER" id="PTHR47561:SF1">
    <property type="entry name" value="POLYSACCHARIDE DEACETYLASE FAMILY PROTEIN (AFU_ORTHOLOGUE AFUA_6G05030)"/>
    <property type="match status" value="1"/>
</dbReference>
<name>A0A256II13_9EURY</name>
<dbReference type="AlphaFoldDB" id="A0A256II13"/>
<dbReference type="InterPro" id="IPR011330">
    <property type="entry name" value="Glyco_hydro/deAcase_b/a-brl"/>
</dbReference>
<dbReference type="Pfam" id="PF01522">
    <property type="entry name" value="Polysacc_deac_1"/>
    <property type="match status" value="1"/>
</dbReference>
<gene>
    <name evidence="2" type="ORF">DJ70_10740</name>
</gene>
<dbReference type="InterPro" id="IPR045235">
    <property type="entry name" value="PuuE_HpPgdA-like"/>
</dbReference>
<dbReference type="InterPro" id="IPR002509">
    <property type="entry name" value="NODB_dom"/>
</dbReference>
<dbReference type="Gene3D" id="3.20.20.370">
    <property type="entry name" value="Glycoside hydrolase/deacetylase"/>
    <property type="match status" value="1"/>
</dbReference>
<sequence>MKIIQIDVEPWYCDLDISRWSDHDENVAQYTREIMSMLEETGNKATFFVLSEVAQKYPGLVQEIQARGHEVGSHGTHHVHLSELDRESLADGLDTSIKALKAAGVDEVAGFRAPQFSLSSDSKFLISELIQRDFLYDSSVFPVWTPLYGIPDAPRTPYRISESTLYRDPESQLWEFPLSTYQVPLLKQNIPIAGGFYLRAMPYRMLRYLLKSSSISPNVCYLHPWELNAEPQRVEEYPWFQYHGRNTTRRKLESLLNDFSFTTTKDYLENHLDSE</sequence>
<feature type="domain" description="NodB homology" evidence="1">
    <location>
        <begin position="15"/>
        <end position="275"/>
    </location>
</feature>
<dbReference type="PROSITE" id="PS51677">
    <property type="entry name" value="NODB"/>
    <property type="match status" value="1"/>
</dbReference>
<organism evidence="2 3">
    <name type="scientific">Halorubrum halodurans</name>
    <dbReference type="NCBI Taxonomy" id="1383851"/>
    <lineage>
        <taxon>Archaea</taxon>
        <taxon>Methanobacteriati</taxon>
        <taxon>Methanobacteriota</taxon>
        <taxon>Stenosarchaea group</taxon>
        <taxon>Halobacteria</taxon>
        <taxon>Halobacteriales</taxon>
        <taxon>Haloferacaceae</taxon>
        <taxon>Halorubrum</taxon>
    </lineage>
</organism>
<keyword evidence="3" id="KW-1185">Reference proteome</keyword>
<evidence type="ECO:0000259" key="1">
    <source>
        <dbReference type="PROSITE" id="PS51677"/>
    </source>
</evidence>
<evidence type="ECO:0000313" key="2">
    <source>
        <dbReference type="EMBL" id="OYR55792.1"/>
    </source>
</evidence>
<dbReference type="EMBL" id="NHPJ01000097">
    <property type="protein sequence ID" value="OYR55792.1"/>
    <property type="molecule type" value="Genomic_DNA"/>
</dbReference>
<dbReference type="CDD" id="cd10941">
    <property type="entry name" value="CE4_PuuE_HpPgdA_like_2"/>
    <property type="match status" value="1"/>
</dbReference>
<evidence type="ECO:0000313" key="3">
    <source>
        <dbReference type="Proteomes" id="UP000216308"/>
    </source>
</evidence>